<keyword evidence="3" id="KW-0997">Cell inner membrane</keyword>
<evidence type="ECO:0000256" key="1">
    <source>
        <dbReference type="ARBA" id="ARBA00004651"/>
    </source>
</evidence>
<dbReference type="PANTHER" id="PTHR34390:SF1">
    <property type="entry name" value="SUCCINATE TRANSPORTER SUBUNIT YJJB-RELATED"/>
    <property type="match status" value="1"/>
</dbReference>
<dbReference type="InterPro" id="IPR024528">
    <property type="entry name" value="ThrE_2"/>
</dbReference>
<accession>A0A6A7K9A6</accession>
<evidence type="ECO:0000259" key="9">
    <source>
        <dbReference type="Pfam" id="PF12821"/>
    </source>
</evidence>
<name>A0A6A7K9A6_9FIRM</name>
<keyword evidence="4 8" id="KW-0812">Transmembrane</keyword>
<dbReference type="AlphaFoldDB" id="A0A6A7K9A6"/>
<evidence type="ECO:0000256" key="7">
    <source>
        <dbReference type="ARBA" id="ARBA00034125"/>
    </source>
</evidence>
<evidence type="ECO:0000256" key="8">
    <source>
        <dbReference type="SAM" id="Phobius"/>
    </source>
</evidence>
<keyword evidence="5 8" id="KW-1133">Transmembrane helix</keyword>
<dbReference type="EMBL" id="WHNX01000010">
    <property type="protein sequence ID" value="MPW25693.1"/>
    <property type="molecule type" value="Genomic_DNA"/>
</dbReference>
<feature type="transmembrane region" description="Helical" evidence="8">
    <location>
        <begin position="61"/>
        <end position="82"/>
    </location>
</feature>
<organism evidence="10 11">
    <name type="scientific">Alkalibaculum sporogenes</name>
    <dbReference type="NCBI Taxonomy" id="2655001"/>
    <lineage>
        <taxon>Bacteria</taxon>
        <taxon>Bacillati</taxon>
        <taxon>Bacillota</taxon>
        <taxon>Clostridia</taxon>
        <taxon>Eubacteriales</taxon>
        <taxon>Eubacteriaceae</taxon>
        <taxon>Alkalibaculum</taxon>
    </lineage>
</organism>
<comment type="similarity">
    <text evidence="7">Belongs to the ThrE exporter (TC 2.A.79) family.</text>
</comment>
<reference evidence="10 11" key="1">
    <citation type="submission" date="2019-10" db="EMBL/GenBank/DDBJ databases">
        <title>Alkalibaculum tamaniensis sp.nov., a new alkaliphilic acetogen, isolated on methoxylated aromatics from a mud volcano.</title>
        <authorList>
            <person name="Khomyakova M.A."/>
            <person name="Merkel A.Y."/>
            <person name="Bonch-Osmolovskaya E.A."/>
            <person name="Slobodkin A.I."/>
        </authorList>
    </citation>
    <scope>NUCLEOTIDE SEQUENCE [LARGE SCALE GENOMIC DNA]</scope>
    <source>
        <strain evidence="10 11">M08DMB</strain>
    </source>
</reference>
<gene>
    <name evidence="10" type="ORF">GC105_07805</name>
</gene>
<feature type="transmembrane region" description="Helical" evidence="8">
    <location>
        <begin position="12"/>
        <end position="29"/>
    </location>
</feature>
<proteinExistence type="inferred from homology"/>
<evidence type="ECO:0000256" key="6">
    <source>
        <dbReference type="ARBA" id="ARBA00023136"/>
    </source>
</evidence>
<keyword evidence="11" id="KW-1185">Reference proteome</keyword>
<feature type="transmembrane region" description="Helical" evidence="8">
    <location>
        <begin position="88"/>
        <end position="111"/>
    </location>
</feature>
<dbReference type="Proteomes" id="UP000440004">
    <property type="component" value="Unassembled WGS sequence"/>
</dbReference>
<dbReference type="GO" id="GO:0015744">
    <property type="term" value="P:succinate transport"/>
    <property type="evidence" value="ECO:0007669"/>
    <property type="project" value="TreeGrafter"/>
</dbReference>
<evidence type="ECO:0000256" key="3">
    <source>
        <dbReference type="ARBA" id="ARBA00022519"/>
    </source>
</evidence>
<feature type="transmembrane region" description="Helical" evidence="8">
    <location>
        <begin position="123"/>
        <end position="145"/>
    </location>
</feature>
<feature type="domain" description="Threonine/Serine exporter ThrE" evidence="9">
    <location>
        <begin position="15"/>
        <end position="140"/>
    </location>
</feature>
<comment type="caution">
    <text evidence="10">The sequence shown here is derived from an EMBL/GenBank/DDBJ whole genome shotgun (WGS) entry which is preliminary data.</text>
</comment>
<keyword evidence="2" id="KW-1003">Cell membrane</keyword>
<dbReference type="InterPro" id="IPR050539">
    <property type="entry name" value="ThrE_Dicarb/AminoAcid_Exp"/>
</dbReference>
<evidence type="ECO:0000313" key="11">
    <source>
        <dbReference type="Proteomes" id="UP000440004"/>
    </source>
</evidence>
<evidence type="ECO:0000313" key="10">
    <source>
        <dbReference type="EMBL" id="MPW25693.1"/>
    </source>
</evidence>
<protein>
    <recommendedName>
        <fullName evidence="9">Threonine/Serine exporter ThrE domain-containing protein</fullName>
    </recommendedName>
</protein>
<comment type="subcellular location">
    <subcellularLocation>
        <location evidence="1">Cell membrane</location>
        <topology evidence="1">Multi-pass membrane protein</topology>
    </subcellularLocation>
</comment>
<dbReference type="GO" id="GO:0005886">
    <property type="term" value="C:plasma membrane"/>
    <property type="evidence" value="ECO:0007669"/>
    <property type="project" value="UniProtKB-SubCell"/>
</dbReference>
<feature type="transmembrane region" description="Helical" evidence="8">
    <location>
        <begin position="35"/>
        <end position="54"/>
    </location>
</feature>
<dbReference type="Pfam" id="PF12821">
    <property type="entry name" value="ThrE_2"/>
    <property type="match status" value="1"/>
</dbReference>
<evidence type="ECO:0000256" key="5">
    <source>
        <dbReference type="ARBA" id="ARBA00022989"/>
    </source>
</evidence>
<sequence>MFLIKKGVNILIREFFICVVAVIFTAILFRAPMRGILLSSLLGGVGYILFKILSSDSKSPIIAYFTATFFITVFSEIFARLLKMPATIFTVPAIIPLVPGIGLYRTMLNLVQNNGRASESGSITILAIVSIAMAMVMTSLLTKIINTLVNTSYKKL</sequence>
<dbReference type="PANTHER" id="PTHR34390">
    <property type="entry name" value="UPF0442 PROTEIN YJJB-RELATED"/>
    <property type="match status" value="1"/>
</dbReference>
<evidence type="ECO:0000256" key="2">
    <source>
        <dbReference type="ARBA" id="ARBA00022475"/>
    </source>
</evidence>
<evidence type="ECO:0000256" key="4">
    <source>
        <dbReference type="ARBA" id="ARBA00022692"/>
    </source>
</evidence>
<keyword evidence="6 8" id="KW-0472">Membrane</keyword>